<evidence type="ECO:0000313" key="6">
    <source>
        <dbReference type="EMBL" id="KAK2190893.1"/>
    </source>
</evidence>
<sequence>MGCFASVQVLPEPTCVADAVKRDSIMSVQSVPATAASAKYTLSAKFPLNEKEVFIVMRLWHDISRNMVDAGVVMFQRLFDTRNDVKIMFEKFRTVNKAELYADAALENHALLVMDAIDEAICNLDDEIEVVDMLLCNGESHRRFENFSSDAFWAIEDPFLFAVKNTLADRATPNVVDLFRRTIVYILQVLVKGYETELQTMC</sequence>
<dbReference type="InterPro" id="IPR050532">
    <property type="entry name" value="Globin-like_OT"/>
</dbReference>
<keyword evidence="1 4" id="KW-0349">Heme</keyword>
<dbReference type="PANTHER" id="PTHR46458:SF5">
    <property type="entry name" value="GLOBIN FAMILY PROFILE DOMAIN-CONTAINING PROTEIN"/>
    <property type="match status" value="1"/>
</dbReference>
<dbReference type="Gene3D" id="1.10.490.10">
    <property type="entry name" value="Globins"/>
    <property type="match status" value="1"/>
</dbReference>
<evidence type="ECO:0000256" key="3">
    <source>
        <dbReference type="ARBA" id="ARBA00023004"/>
    </source>
</evidence>
<proteinExistence type="inferred from homology"/>
<evidence type="ECO:0000313" key="7">
    <source>
        <dbReference type="Proteomes" id="UP001209878"/>
    </source>
</evidence>
<dbReference type="InterPro" id="IPR000971">
    <property type="entry name" value="Globin"/>
</dbReference>
<dbReference type="EMBL" id="JAODUO010000065">
    <property type="protein sequence ID" value="KAK2190893.1"/>
    <property type="molecule type" value="Genomic_DNA"/>
</dbReference>
<evidence type="ECO:0000256" key="1">
    <source>
        <dbReference type="ARBA" id="ARBA00022617"/>
    </source>
</evidence>
<dbReference type="GO" id="GO:0046872">
    <property type="term" value="F:metal ion binding"/>
    <property type="evidence" value="ECO:0007669"/>
    <property type="project" value="UniProtKB-KW"/>
</dbReference>
<dbReference type="PROSITE" id="PS01033">
    <property type="entry name" value="GLOBIN"/>
    <property type="match status" value="1"/>
</dbReference>
<dbReference type="PANTHER" id="PTHR46458">
    <property type="entry name" value="BLR2807 PROTEIN"/>
    <property type="match status" value="1"/>
</dbReference>
<keyword evidence="2" id="KW-0479">Metal-binding</keyword>
<gene>
    <name evidence="6" type="ORF">NP493_65g03022</name>
</gene>
<organism evidence="6 7">
    <name type="scientific">Ridgeia piscesae</name>
    <name type="common">Tubeworm</name>
    <dbReference type="NCBI Taxonomy" id="27915"/>
    <lineage>
        <taxon>Eukaryota</taxon>
        <taxon>Metazoa</taxon>
        <taxon>Spiralia</taxon>
        <taxon>Lophotrochozoa</taxon>
        <taxon>Annelida</taxon>
        <taxon>Polychaeta</taxon>
        <taxon>Sedentaria</taxon>
        <taxon>Canalipalpata</taxon>
        <taxon>Sabellida</taxon>
        <taxon>Siboglinidae</taxon>
        <taxon>Ridgeia</taxon>
    </lineage>
</organism>
<comment type="caution">
    <text evidence="6">The sequence shown here is derived from an EMBL/GenBank/DDBJ whole genome shotgun (WGS) entry which is preliminary data.</text>
</comment>
<keyword evidence="7" id="KW-1185">Reference proteome</keyword>
<dbReference type="GO" id="GO:0005344">
    <property type="term" value="F:oxygen carrier activity"/>
    <property type="evidence" value="ECO:0007669"/>
    <property type="project" value="UniProtKB-KW"/>
</dbReference>
<dbReference type="Pfam" id="PF00042">
    <property type="entry name" value="Globin"/>
    <property type="match status" value="1"/>
</dbReference>
<dbReference type="AlphaFoldDB" id="A0AAD9P9W1"/>
<reference evidence="6" key="1">
    <citation type="journal article" date="2023" name="Mol. Biol. Evol.">
        <title>Third-Generation Sequencing Reveals the Adaptive Role of the Epigenome in Three Deep-Sea Polychaetes.</title>
        <authorList>
            <person name="Perez M."/>
            <person name="Aroh O."/>
            <person name="Sun Y."/>
            <person name="Lan Y."/>
            <person name="Juniper S.K."/>
            <person name="Young C.R."/>
            <person name="Angers B."/>
            <person name="Qian P.Y."/>
        </authorList>
    </citation>
    <scope>NUCLEOTIDE SEQUENCE</scope>
    <source>
        <strain evidence="6">R07B-5</strain>
    </source>
</reference>
<dbReference type="InterPro" id="IPR012292">
    <property type="entry name" value="Globin/Proto"/>
</dbReference>
<protein>
    <recommendedName>
        <fullName evidence="5">Globin domain-containing protein</fullName>
    </recommendedName>
</protein>
<evidence type="ECO:0000256" key="2">
    <source>
        <dbReference type="ARBA" id="ARBA00022723"/>
    </source>
</evidence>
<keyword evidence="4" id="KW-0813">Transport</keyword>
<dbReference type="Proteomes" id="UP001209878">
    <property type="component" value="Unassembled WGS sequence"/>
</dbReference>
<keyword evidence="4" id="KW-0561">Oxygen transport</keyword>
<feature type="domain" description="Globin" evidence="5">
    <location>
        <begin position="47"/>
        <end position="195"/>
    </location>
</feature>
<name>A0AAD9P9W1_RIDPI</name>
<dbReference type="InterPro" id="IPR009050">
    <property type="entry name" value="Globin-like_sf"/>
</dbReference>
<dbReference type="GO" id="GO:0020037">
    <property type="term" value="F:heme binding"/>
    <property type="evidence" value="ECO:0007669"/>
    <property type="project" value="InterPro"/>
</dbReference>
<evidence type="ECO:0000259" key="5">
    <source>
        <dbReference type="PROSITE" id="PS01033"/>
    </source>
</evidence>
<comment type="similarity">
    <text evidence="4">Belongs to the globin family.</text>
</comment>
<dbReference type="GO" id="GO:0019825">
    <property type="term" value="F:oxygen binding"/>
    <property type="evidence" value="ECO:0007669"/>
    <property type="project" value="InterPro"/>
</dbReference>
<accession>A0AAD9P9W1</accession>
<evidence type="ECO:0000256" key="4">
    <source>
        <dbReference type="RuleBase" id="RU000356"/>
    </source>
</evidence>
<keyword evidence="3" id="KW-0408">Iron</keyword>
<dbReference type="SUPFAM" id="SSF46458">
    <property type="entry name" value="Globin-like"/>
    <property type="match status" value="1"/>
</dbReference>